<feature type="transmembrane region" description="Helical" evidence="7">
    <location>
        <begin position="24"/>
        <end position="43"/>
    </location>
</feature>
<gene>
    <name evidence="9" type="ORF">EZ437_01275</name>
</gene>
<dbReference type="EMBL" id="SJSL01000001">
    <property type="protein sequence ID" value="TCD02645.1"/>
    <property type="molecule type" value="Genomic_DNA"/>
</dbReference>
<organism evidence="9 10">
    <name type="scientific">Pedobacter psychroterrae</name>
    <dbReference type="NCBI Taxonomy" id="2530453"/>
    <lineage>
        <taxon>Bacteria</taxon>
        <taxon>Pseudomonadati</taxon>
        <taxon>Bacteroidota</taxon>
        <taxon>Sphingobacteriia</taxon>
        <taxon>Sphingobacteriales</taxon>
        <taxon>Sphingobacteriaceae</taxon>
        <taxon>Pedobacter</taxon>
    </lineage>
</organism>
<dbReference type="SUPFAM" id="SSF47384">
    <property type="entry name" value="Homodimeric domain of signal transducing histidine kinase"/>
    <property type="match status" value="1"/>
</dbReference>
<feature type="transmembrane region" description="Helical" evidence="7">
    <location>
        <begin position="50"/>
        <end position="70"/>
    </location>
</feature>
<feature type="transmembrane region" description="Helical" evidence="7">
    <location>
        <begin position="153"/>
        <end position="173"/>
    </location>
</feature>
<proteinExistence type="predicted"/>
<dbReference type="RefSeq" id="WP_131592386.1">
    <property type="nucleotide sequence ID" value="NZ_SJSL01000001.1"/>
</dbReference>
<keyword evidence="3" id="KW-0597">Phosphoprotein</keyword>
<dbReference type="EC" id="2.7.13.3" evidence="2"/>
<dbReference type="InterPro" id="IPR004358">
    <property type="entry name" value="Sig_transdc_His_kin-like_C"/>
</dbReference>
<dbReference type="InterPro" id="IPR036890">
    <property type="entry name" value="HATPase_C_sf"/>
</dbReference>
<accession>A0A4R0NT81</accession>
<evidence type="ECO:0000256" key="6">
    <source>
        <dbReference type="ARBA" id="ARBA00023012"/>
    </source>
</evidence>
<dbReference type="Gene3D" id="1.10.287.130">
    <property type="match status" value="1"/>
</dbReference>
<dbReference type="PANTHER" id="PTHR45453:SF1">
    <property type="entry name" value="PHOSPHATE REGULON SENSOR PROTEIN PHOR"/>
    <property type="match status" value="1"/>
</dbReference>
<dbReference type="SUPFAM" id="SSF55874">
    <property type="entry name" value="ATPase domain of HSP90 chaperone/DNA topoisomerase II/histidine kinase"/>
    <property type="match status" value="1"/>
</dbReference>
<dbReference type="SMART" id="SM00387">
    <property type="entry name" value="HATPase_c"/>
    <property type="match status" value="1"/>
</dbReference>
<dbReference type="InterPro" id="IPR036097">
    <property type="entry name" value="HisK_dim/P_sf"/>
</dbReference>
<dbReference type="Proteomes" id="UP000293347">
    <property type="component" value="Unassembled WGS sequence"/>
</dbReference>
<dbReference type="CDD" id="cd00082">
    <property type="entry name" value="HisKA"/>
    <property type="match status" value="1"/>
</dbReference>
<evidence type="ECO:0000256" key="3">
    <source>
        <dbReference type="ARBA" id="ARBA00022553"/>
    </source>
</evidence>
<protein>
    <recommendedName>
        <fullName evidence="2">histidine kinase</fullName>
        <ecNumber evidence="2">2.7.13.3</ecNumber>
    </recommendedName>
</protein>
<comment type="caution">
    <text evidence="9">The sequence shown here is derived from an EMBL/GenBank/DDBJ whole genome shotgun (WGS) entry which is preliminary data.</text>
</comment>
<sequence length="420" mass="47371">MQTLKKLLSIGIQPGMFYRERRKISVINIAGLIGGFSSMIFMLKNYNNGLNDLAVLNGITMLAGFSVLYFNFKHYYTYPAVIVGLIYSLSCATSAMMYNNNMEFYLLLFMGIYFILLNDFLTLLLFSVVNAVLFLFIFSNPHYLSGYPAVSELHRFIVLLNGILLFLFFLYYFKKQTLNHQHQIEAQNKKLMLLNRNKEKLFAILAHDIRGPINSAGAAFAMVQNKMISKEEFEEISLKLNQQISNVRENVDTLLMWSQSQLNGIKVNKANISLKPVVLKLISSFEILLESKDLTMVTSDLPDLKIYADEDHLEIILRNLLSNAIKFSFPKGTIMISAAQKDNCAEISIQDFGIGISSENAAIILQSHSFYSSYGTLNEKGTGLGLKFCSEFAEKNGGRINLKSKEGEGSCFTLRVPLAE</sequence>
<dbReference type="OrthoDB" id="9810447at2"/>
<evidence type="ECO:0000256" key="4">
    <source>
        <dbReference type="ARBA" id="ARBA00022679"/>
    </source>
</evidence>
<dbReference type="InterPro" id="IPR005467">
    <property type="entry name" value="His_kinase_dom"/>
</dbReference>
<dbReference type="GO" id="GO:0000155">
    <property type="term" value="F:phosphorelay sensor kinase activity"/>
    <property type="evidence" value="ECO:0007669"/>
    <property type="project" value="InterPro"/>
</dbReference>
<keyword evidence="5 9" id="KW-0418">Kinase</keyword>
<evidence type="ECO:0000259" key="8">
    <source>
        <dbReference type="PROSITE" id="PS50109"/>
    </source>
</evidence>
<evidence type="ECO:0000256" key="5">
    <source>
        <dbReference type="ARBA" id="ARBA00022777"/>
    </source>
</evidence>
<dbReference type="GO" id="GO:0005886">
    <property type="term" value="C:plasma membrane"/>
    <property type="evidence" value="ECO:0007669"/>
    <property type="project" value="TreeGrafter"/>
</dbReference>
<dbReference type="PRINTS" id="PR00344">
    <property type="entry name" value="BCTRLSENSOR"/>
</dbReference>
<evidence type="ECO:0000256" key="1">
    <source>
        <dbReference type="ARBA" id="ARBA00000085"/>
    </source>
</evidence>
<evidence type="ECO:0000256" key="7">
    <source>
        <dbReference type="SAM" id="Phobius"/>
    </source>
</evidence>
<comment type="catalytic activity">
    <reaction evidence="1">
        <text>ATP + protein L-histidine = ADP + protein N-phospho-L-histidine.</text>
        <dbReference type="EC" id="2.7.13.3"/>
    </reaction>
</comment>
<dbReference type="GO" id="GO:0004721">
    <property type="term" value="F:phosphoprotein phosphatase activity"/>
    <property type="evidence" value="ECO:0007669"/>
    <property type="project" value="TreeGrafter"/>
</dbReference>
<dbReference type="InterPro" id="IPR003661">
    <property type="entry name" value="HisK_dim/P_dom"/>
</dbReference>
<dbReference type="InterPro" id="IPR050351">
    <property type="entry name" value="BphY/WalK/GraS-like"/>
</dbReference>
<keyword evidence="6" id="KW-0902">Two-component regulatory system</keyword>
<dbReference type="PANTHER" id="PTHR45453">
    <property type="entry name" value="PHOSPHATE REGULON SENSOR PROTEIN PHOR"/>
    <property type="match status" value="1"/>
</dbReference>
<dbReference type="Gene3D" id="3.30.565.10">
    <property type="entry name" value="Histidine kinase-like ATPase, C-terminal domain"/>
    <property type="match status" value="1"/>
</dbReference>
<dbReference type="PROSITE" id="PS50109">
    <property type="entry name" value="HIS_KIN"/>
    <property type="match status" value="1"/>
</dbReference>
<dbReference type="Pfam" id="PF02518">
    <property type="entry name" value="HATPase_c"/>
    <property type="match status" value="1"/>
</dbReference>
<keyword evidence="7" id="KW-0812">Transmembrane</keyword>
<keyword evidence="7" id="KW-1133">Transmembrane helix</keyword>
<evidence type="ECO:0000313" key="10">
    <source>
        <dbReference type="Proteomes" id="UP000293347"/>
    </source>
</evidence>
<dbReference type="AlphaFoldDB" id="A0A4R0NT81"/>
<feature type="domain" description="Histidine kinase" evidence="8">
    <location>
        <begin position="204"/>
        <end position="420"/>
    </location>
</feature>
<dbReference type="InterPro" id="IPR003594">
    <property type="entry name" value="HATPase_dom"/>
</dbReference>
<keyword evidence="10" id="KW-1185">Reference proteome</keyword>
<reference evidence="9 10" key="1">
    <citation type="submission" date="2019-02" db="EMBL/GenBank/DDBJ databases">
        <title>Pedobacter sp. RP-1-14 sp. nov., isolated from Arctic soil.</title>
        <authorList>
            <person name="Dahal R.H."/>
        </authorList>
    </citation>
    <scope>NUCLEOTIDE SEQUENCE [LARGE SCALE GENOMIC DNA]</scope>
    <source>
        <strain evidence="9 10">RP-1-14</strain>
    </source>
</reference>
<keyword evidence="4" id="KW-0808">Transferase</keyword>
<keyword evidence="7" id="KW-0472">Membrane</keyword>
<feature type="transmembrane region" description="Helical" evidence="7">
    <location>
        <begin position="105"/>
        <end position="138"/>
    </location>
</feature>
<dbReference type="GO" id="GO:0016036">
    <property type="term" value="P:cellular response to phosphate starvation"/>
    <property type="evidence" value="ECO:0007669"/>
    <property type="project" value="TreeGrafter"/>
</dbReference>
<evidence type="ECO:0000313" key="9">
    <source>
        <dbReference type="EMBL" id="TCD02645.1"/>
    </source>
</evidence>
<name>A0A4R0NT81_9SPHI</name>
<evidence type="ECO:0000256" key="2">
    <source>
        <dbReference type="ARBA" id="ARBA00012438"/>
    </source>
</evidence>